<evidence type="ECO:0000313" key="4">
    <source>
        <dbReference type="Proteomes" id="UP001241758"/>
    </source>
</evidence>
<accession>A0ABT6WI26</accession>
<keyword evidence="1" id="KW-0812">Transmembrane</keyword>
<gene>
    <name evidence="3" type="ORF">QLQ12_12360</name>
</gene>
<sequence>MTLLEASSPVVAEPVAPARRRSGLTVLGLAVLWLGYVLAHELLSGRVWWMLLPDLAPPFVFALIPALLLGGAAIVRGRHGGRAALLAVVAFALTAGQSGLRLPALGSPGPVPAGAIRVVSWNTQFWEQDEDPQAFYRYLRSYDADVYLLQEYLYFTDGPIRIDRLAEVRQWFPGYQIVADSELLTLSRLPIRDSRPLAAVDDAAPPPAGTDFLSYWTTKTLRTDIEVGGGVISFYNVHTPVQLDAERSPLTTRFYTVVQDQAARREASWRALTTDLDGNPGPVFVAGDFNSTPAMGELDRIRLDEAALTGGGLYPSTWDARGRGWWRLDHVFTSDDVAVHRYDLHDSLDLSDHRAQDLRISLT</sequence>
<keyword evidence="1" id="KW-0472">Membrane</keyword>
<evidence type="ECO:0000259" key="2">
    <source>
        <dbReference type="Pfam" id="PF03372"/>
    </source>
</evidence>
<keyword evidence="3" id="KW-0540">Nuclease</keyword>
<dbReference type="Pfam" id="PF03372">
    <property type="entry name" value="Exo_endo_phos"/>
    <property type="match status" value="1"/>
</dbReference>
<evidence type="ECO:0000256" key="1">
    <source>
        <dbReference type="SAM" id="Phobius"/>
    </source>
</evidence>
<dbReference type="Gene3D" id="3.60.10.10">
    <property type="entry name" value="Endonuclease/exonuclease/phosphatase"/>
    <property type="match status" value="1"/>
</dbReference>
<dbReference type="EMBL" id="JASCTH010000007">
    <property type="protein sequence ID" value="MDI6099386.1"/>
    <property type="molecule type" value="Genomic_DNA"/>
</dbReference>
<keyword evidence="3" id="KW-0255">Endonuclease</keyword>
<protein>
    <submittedName>
        <fullName evidence="3">Endonuclease/exonuclease/phosphatase family protein</fullName>
    </submittedName>
</protein>
<dbReference type="InterPro" id="IPR036691">
    <property type="entry name" value="Endo/exonu/phosph_ase_sf"/>
</dbReference>
<dbReference type="GO" id="GO:0004519">
    <property type="term" value="F:endonuclease activity"/>
    <property type="evidence" value="ECO:0007669"/>
    <property type="project" value="UniProtKB-KW"/>
</dbReference>
<feature type="transmembrane region" description="Helical" evidence="1">
    <location>
        <begin position="55"/>
        <end position="75"/>
    </location>
</feature>
<name>A0ABT6WI26_9ACTN</name>
<reference evidence="3 4" key="1">
    <citation type="submission" date="2023-05" db="EMBL/GenBank/DDBJ databases">
        <title>Actinoplanes sp. NEAU-A12 genome sequencing.</title>
        <authorList>
            <person name="Wang Z.-S."/>
        </authorList>
    </citation>
    <scope>NUCLEOTIDE SEQUENCE [LARGE SCALE GENOMIC DNA]</scope>
    <source>
        <strain evidence="3 4">NEAU-A12</strain>
    </source>
</reference>
<proteinExistence type="predicted"/>
<keyword evidence="1" id="KW-1133">Transmembrane helix</keyword>
<comment type="caution">
    <text evidence="3">The sequence shown here is derived from an EMBL/GenBank/DDBJ whole genome shotgun (WGS) entry which is preliminary data.</text>
</comment>
<feature type="domain" description="Endonuclease/exonuclease/phosphatase" evidence="2">
    <location>
        <begin position="119"/>
        <end position="353"/>
    </location>
</feature>
<keyword evidence="3" id="KW-0378">Hydrolase</keyword>
<dbReference type="SUPFAM" id="SSF56219">
    <property type="entry name" value="DNase I-like"/>
    <property type="match status" value="1"/>
</dbReference>
<organism evidence="3 4">
    <name type="scientific">Actinoplanes sandaracinus</name>
    <dbReference type="NCBI Taxonomy" id="3045177"/>
    <lineage>
        <taxon>Bacteria</taxon>
        <taxon>Bacillati</taxon>
        <taxon>Actinomycetota</taxon>
        <taxon>Actinomycetes</taxon>
        <taxon>Micromonosporales</taxon>
        <taxon>Micromonosporaceae</taxon>
        <taxon>Actinoplanes</taxon>
    </lineage>
</organism>
<keyword evidence="4" id="KW-1185">Reference proteome</keyword>
<evidence type="ECO:0000313" key="3">
    <source>
        <dbReference type="EMBL" id="MDI6099386.1"/>
    </source>
</evidence>
<dbReference type="InterPro" id="IPR005135">
    <property type="entry name" value="Endo/exonuclease/phosphatase"/>
</dbReference>
<feature type="transmembrane region" description="Helical" evidence="1">
    <location>
        <begin position="82"/>
        <end position="100"/>
    </location>
</feature>
<dbReference type="RefSeq" id="WP_282759545.1">
    <property type="nucleotide sequence ID" value="NZ_JASCTH010000007.1"/>
</dbReference>
<dbReference type="Proteomes" id="UP001241758">
    <property type="component" value="Unassembled WGS sequence"/>
</dbReference>